<feature type="transmembrane region" description="Helical" evidence="1">
    <location>
        <begin position="478"/>
        <end position="495"/>
    </location>
</feature>
<dbReference type="InterPro" id="IPR013552">
    <property type="entry name" value="Thioester_dom"/>
</dbReference>
<dbReference type="Pfam" id="PF08341">
    <property type="entry name" value="TED"/>
    <property type="match status" value="1"/>
</dbReference>
<feature type="domain" description="SpaA-like prealbumin fold" evidence="3">
    <location>
        <begin position="229"/>
        <end position="294"/>
    </location>
</feature>
<evidence type="ECO:0000313" key="5">
    <source>
        <dbReference type="EMBL" id="PHV55572.1"/>
    </source>
</evidence>
<dbReference type="Gene3D" id="2.60.40.10">
    <property type="entry name" value="Immunoglobulins"/>
    <property type="match status" value="1"/>
</dbReference>
<evidence type="ECO:0008006" key="9">
    <source>
        <dbReference type="Google" id="ProtNLM"/>
    </source>
</evidence>
<proteinExistence type="predicted"/>
<dbReference type="EMBL" id="PEBM01000064">
    <property type="protein sequence ID" value="PHV55572.1"/>
    <property type="molecule type" value="Genomic_DNA"/>
</dbReference>
<evidence type="ECO:0000259" key="3">
    <source>
        <dbReference type="Pfam" id="PF17802"/>
    </source>
</evidence>
<dbReference type="Gene3D" id="1.10.150.480">
    <property type="match status" value="1"/>
</dbReference>
<dbReference type="Pfam" id="PF17802">
    <property type="entry name" value="SpaA"/>
    <property type="match status" value="1"/>
</dbReference>
<dbReference type="InterPro" id="IPR041033">
    <property type="entry name" value="SpaA_PFL_dom_1"/>
</dbReference>
<dbReference type="Gene3D" id="2.30.30.670">
    <property type="entry name" value="Thioester domain"/>
    <property type="match status" value="1"/>
</dbReference>
<feature type="domain" description="Thioester" evidence="2">
    <location>
        <begin position="65"/>
        <end position="192"/>
    </location>
</feature>
<protein>
    <recommendedName>
        <fullName evidence="9">Thioester-forming surface-anchored protein</fullName>
    </recommendedName>
</protein>
<dbReference type="Gene3D" id="2.60.40.1140">
    <property type="entry name" value="Collagen-binding surface protein Cna, B-type domain"/>
    <property type="match status" value="1"/>
</dbReference>
<dbReference type="NCBIfam" id="NF012162">
    <property type="entry name" value="surf_Nterm_1"/>
    <property type="match status" value="1"/>
</dbReference>
<feature type="domain" description="DUF7601" evidence="4">
    <location>
        <begin position="344"/>
        <end position="463"/>
    </location>
</feature>
<keyword evidence="1" id="KW-0812">Transmembrane</keyword>
<keyword evidence="1" id="KW-1133">Transmembrane helix</keyword>
<dbReference type="Pfam" id="PF24547">
    <property type="entry name" value="DUF7601"/>
    <property type="match status" value="1"/>
</dbReference>
<dbReference type="InterPro" id="IPR055382">
    <property type="entry name" value="DUF7601"/>
</dbReference>
<dbReference type="Proteomes" id="UP000222913">
    <property type="component" value="Unassembled WGS sequence"/>
</dbReference>
<evidence type="ECO:0000259" key="4">
    <source>
        <dbReference type="Pfam" id="PF24547"/>
    </source>
</evidence>
<evidence type="ECO:0000313" key="7">
    <source>
        <dbReference type="Proteomes" id="UP000221763"/>
    </source>
</evidence>
<evidence type="ECO:0000256" key="1">
    <source>
        <dbReference type="SAM" id="Phobius"/>
    </source>
</evidence>
<evidence type="ECO:0000313" key="6">
    <source>
        <dbReference type="EMBL" id="PHV55728.1"/>
    </source>
</evidence>
<organism evidence="5 8">
    <name type="scientific">Streptococcus macedonicus</name>
    <name type="common">Streptococcus gallolyticus macedonicus</name>
    <dbReference type="NCBI Taxonomy" id="59310"/>
    <lineage>
        <taxon>Bacteria</taxon>
        <taxon>Bacillati</taxon>
        <taxon>Bacillota</taxon>
        <taxon>Bacilli</taxon>
        <taxon>Lactobacillales</taxon>
        <taxon>Streptococcaceae</taxon>
        <taxon>Streptococcus</taxon>
    </lineage>
</organism>
<dbReference type="AlphaFoldDB" id="A0A2G3NQH7"/>
<evidence type="ECO:0000313" key="8">
    <source>
        <dbReference type="Proteomes" id="UP000222913"/>
    </source>
</evidence>
<reference evidence="7 8" key="1">
    <citation type="submission" date="2017-10" db="EMBL/GenBank/DDBJ databases">
        <title>Whole-genome sequence of three Streptococcus macedonicus strains isolated from Italian cheeses of the Veneto region.</title>
        <authorList>
            <person name="Treu L."/>
            <person name="De Diego-Diaz B."/>
            <person name="Papadimitriou K."/>
            <person name="Tsakalidou E."/>
            <person name="Corich V."/>
            <person name="Giacomini A."/>
        </authorList>
    </citation>
    <scope>NUCLEOTIDE SEQUENCE [LARGE SCALE GENOMIC DNA]</scope>
    <source>
        <strain evidence="6 7">19AS</strain>
        <strain evidence="5 8">27MV</strain>
    </source>
</reference>
<name>A0A2G3NQH7_STRMC</name>
<dbReference type="Proteomes" id="UP000221763">
    <property type="component" value="Unassembled WGS sequence"/>
</dbReference>
<comment type="caution">
    <text evidence="5">The sequence shown here is derived from an EMBL/GenBank/DDBJ whole genome shotgun (WGS) entry which is preliminary data.</text>
</comment>
<dbReference type="InterPro" id="IPR013783">
    <property type="entry name" value="Ig-like_fold"/>
</dbReference>
<accession>A0A2G3NQH7</accession>
<evidence type="ECO:0000259" key="2">
    <source>
        <dbReference type="Pfam" id="PF08341"/>
    </source>
</evidence>
<gene>
    <name evidence="6" type="ORF">CS009_10435</name>
    <name evidence="5" type="ORF">CS010_10325</name>
</gene>
<keyword evidence="1" id="KW-0472">Membrane</keyword>
<dbReference type="EMBL" id="PEBN01000059">
    <property type="protein sequence ID" value="PHV55728.1"/>
    <property type="molecule type" value="Genomic_DNA"/>
</dbReference>
<sequence length="501" mass="55652">MQGKQIKRYIVAVMALVGIFTISSKSVLANSTYYGYSDTTRYGSSEYQHSYYVQPTDLSSDPEMVFCFNATKAAPKSLSEGLSTLYTKVIADSSNFGQYMTKPYYTSSAHMDWNRKYILGIIWDAYYNPDFNKQGLSESQLRMVVQLAIWYYTDSYKYSEGVTIGTSGQKSYYFGISSLTSAEQAVYNTLINYWDANIDQKIQLELYIAQDGSHQNLLGTRILNQKVTVNFQKRDADHLDKLLDGAVFKVISGDGFVGNVQSYTTSSTNPTISLYPGIYRIMEETPPSGYELDKGADKNGQVLRIYEDGRVAVRSFDQAQNWAEVWTELDNDTIVFTNKKSSANLMLSKTVNGNAADKEKEFTFNITLTMSDGSPFSGQVTTEGNNRSGGNVTFSNGQATITLKDGENITFQGLDSSATYSVQEVDADDYQTLISIDGGNQQAAKDYTGSLVSDTSIVFTNTKDVVPPTGVTLNVKPYLLLVLMTLLIGGYVYVIKRKTRS</sequence>